<dbReference type="RefSeq" id="WP_084394042.1">
    <property type="nucleotide sequence ID" value="NZ_BMKF01000001.1"/>
</dbReference>
<keyword evidence="3" id="KW-1185">Reference proteome</keyword>
<evidence type="ECO:0000256" key="1">
    <source>
        <dbReference type="SAM" id="MobiDB-lite"/>
    </source>
</evidence>
<reference evidence="3" key="1">
    <citation type="journal article" date="2019" name="Int. J. Syst. Evol. Microbiol.">
        <title>The Global Catalogue of Microorganisms (GCM) 10K type strain sequencing project: providing services to taxonomists for standard genome sequencing and annotation.</title>
        <authorList>
            <consortium name="The Broad Institute Genomics Platform"/>
            <consortium name="The Broad Institute Genome Sequencing Center for Infectious Disease"/>
            <person name="Wu L."/>
            <person name="Ma J."/>
        </authorList>
    </citation>
    <scope>NUCLEOTIDE SEQUENCE [LARGE SCALE GENOMIC DNA]</scope>
    <source>
        <strain evidence="3">CGMCC 1.15928</strain>
    </source>
</reference>
<name>A0ABQ1J0J9_9PROT</name>
<evidence type="ECO:0008006" key="4">
    <source>
        <dbReference type="Google" id="ProtNLM"/>
    </source>
</evidence>
<evidence type="ECO:0000313" key="2">
    <source>
        <dbReference type="EMBL" id="GGB56962.1"/>
    </source>
</evidence>
<sequence length="176" mass="19839">MKKFSALTIALIVSLIANALLIGLFAGSMLGKPKHDDRGPGRGDPDFMIARGIKSVVPETERQQVRQAFREAIAESKELIDAKRDAQRRLRQAMVATPFDREAVDQAFADIRTADIALNERFQASLSDALADLDESEREALGVWLEDMEKRFERRRSRKDRDRDGRRGPPPPPPED</sequence>
<gene>
    <name evidence="2" type="ORF">GCM10011503_01650</name>
</gene>
<protein>
    <recommendedName>
        <fullName evidence="4">Periplasmic heavy metal sensor</fullName>
    </recommendedName>
</protein>
<evidence type="ECO:0000313" key="3">
    <source>
        <dbReference type="Proteomes" id="UP000628854"/>
    </source>
</evidence>
<dbReference type="Proteomes" id="UP000628854">
    <property type="component" value="Unassembled WGS sequence"/>
</dbReference>
<proteinExistence type="predicted"/>
<dbReference type="Pfam" id="PF13801">
    <property type="entry name" value="Metal_resist"/>
    <property type="match status" value="1"/>
</dbReference>
<dbReference type="InterPro" id="IPR025961">
    <property type="entry name" value="Metal_resist"/>
</dbReference>
<comment type="caution">
    <text evidence="2">The sequence shown here is derived from an EMBL/GenBank/DDBJ whole genome shotgun (WGS) entry which is preliminary data.</text>
</comment>
<accession>A0ABQ1J0J9</accession>
<feature type="region of interest" description="Disordered" evidence="1">
    <location>
        <begin position="152"/>
        <end position="176"/>
    </location>
</feature>
<dbReference type="EMBL" id="BMKF01000001">
    <property type="protein sequence ID" value="GGB56962.1"/>
    <property type="molecule type" value="Genomic_DNA"/>
</dbReference>
<organism evidence="2 3">
    <name type="scientific">Henriciella pelagia</name>
    <dbReference type="NCBI Taxonomy" id="1977912"/>
    <lineage>
        <taxon>Bacteria</taxon>
        <taxon>Pseudomonadati</taxon>
        <taxon>Pseudomonadota</taxon>
        <taxon>Alphaproteobacteria</taxon>
        <taxon>Hyphomonadales</taxon>
        <taxon>Hyphomonadaceae</taxon>
        <taxon>Henriciella</taxon>
    </lineage>
</organism>